<dbReference type="Pfam" id="PF18050">
    <property type="entry name" value="Cyclophil_like2"/>
    <property type="match status" value="1"/>
</dbReference>
<evidence type="ECO:0000313" key="3">
    <source>
        <dbReference type="EMBL" id="AYD89105.1"/>
    </source>
</evidence>
<sequence length="207" mass="22003">MRTWNQLLRAGPGHGRRRVHGKRGKRPQGRPVRASQPLAARSRVMLEHPIRGTARRCGTSGPGTAPNRAPRSALSQTGEPMSTTTHPITITLGGSLLAATLDDSPASRSLLRQLPVTVSFSDYAGQEILAALPEALDVTGMSAAAPQAGDIAWYTPNKVLVLAYSSVGHWPGLYVIGRISGDTTRTASTLRSMTGPVEAVIRQARGR</sequence>
<protein>
    <recommendedName>
        <fullName evidence="2">Cyclophilin-like domain-containing protein</fullName>
    </recommendedName>
</protein>
<dbReference type="InterPro" id="IPR029000">
    <property type="entry name" value="Cyclophilin-like_dom_sf"/>
</dbReference>
<gene>
    <name evidence="3" type="ORF">D5R93_01810</name>
</gene>
<dbReference type="Gene3D" id="2.40.100.20">
    <property type="match status" value="1"/>
</dbReference>
<feature type="compositionally biased region" description="Basic residues" evidence="1">
    <location>
        <begin position="14"/>
        <end position="28"/>
    </location>
</feature>
<name>A0ABM6Z1G1_9ACTO</name>
<feature type="compositionally biased region" description="Polar residues" evidence="1">
    <location>
        <begin position="73"/>
        <end position="84"/>
    </location>
</feature>
<evidence type="ECO:0000256" key="1">
    <source>
        <dbReference type="SAM" id="MobiDB-lite"/>
    </source>
</evidence>
<feature type="domain" description="Cyclophilin-like" evidence="2">
    <location>
        <begin position="90"/>
        <end position="201"/>
    </location>
</feature>
<keyword evidence="4" id="KW-1185">Reference proteome</keyword>
<feature type="region of interest" description="Disordered" evidence="1">
    <location>
        <begin position="1"/>
        <end position="84"/>
    </location>
</feature>
<accession>A0ABM6Z1G1</accession>
<dbReference type="InterPro" id="IPR041183">
    <property type="entry name" value="Cyclophilin-like"/>
</dbReference>
<dbReference type="SUPFAM" id="SSF50891">
    <property type="entry name" value="Cyclophilin-like"/>
    <property type="match status" value="1"/>
</dbReference>
<evidence type="ECO:0000313" key="4">
    <source>
        <dbReference type="Proteomes" id="UP000273001"/>
    </source>
</evidence>
<reference evidence="3 4" key="1">
    <citation type="submission" date="2018-09" db="EMBL/GenBank/DDBJ databases">
        <authorList>
            <person name="Li J."/>
        </authorList>
    </citation>
    <scope>NUCLEOTIDE SEQUENCE [LARGE SCALE GENOMIC DNA]</scope>
    <source>
        <strain evidence="3 4">2129</strain>
    </source>
</reference>
<dbReference type="EMBL" id="CP032514">
    <property type="protein sequence ID" value="AYD89105.1"/>
    <property type="molecule type" value="Genomic_DNA"/>
</dbReference>
<evidence type="ECO:0000259" key="2">
    <source>
        <dbReference type="Pfam" id="PF18050"/>
    </source>
</evidence>
<organism evidence="3 4">
    <name type="scientific">Actinomyces lilanjuaniae</name>
    <dbReference type="NCBI Taxonomy" id="2321394"/>
    <lineage>
        <taxon>Bacteria</taxon>
        <taxon>Bacillati</taxon>
        <taxon>Actinomycetota</taxon>
        <taxon>Actinomycetes</taxon>
        <taxon>Actinomycetales</taxon>
        <taxon>Actinomycetaceae</taxon>
        <taxon>Actinomyces</taxon>
    </lineage>
</organism>
<dbReference type="Proteomes" id="UP000273001">
    <property type="component" value="Chromosome"/>
</dbReference>
<proteinExistence type="predicted"/>